<comment type="subcellular location">
    <subcellularLocation>
        <location evidence="8">Cell membrane</location>
        <topology evidence="8">Multi-pass membrane protein</topology>
    </subcellularLocation>
    <subcellularLocation>
        <location evidence="1">Endomembrane system</location>
        <topology evidence="1">Multi-pass membrane protein</topology>
    </subcellularLocation>
</comment>
<reference evidence="9 10" key="1">
    <citation type="submission" date="2019-06" db="EMBL/GenBank/DDBJ databases">
        <title>Genome sequencing of Zymomonas mobilis strains for genetic engineering and biofuel applications.</title>
        <authorList>
            <person name="Teravest M."/>
        </authorList>
    </citation>
    <scope>NUCLEOTIDE SEQUENCE [LARGE SCALE GENOMIC DNA]</scope>
    <source>
        <strain evidence="9 10">AN0101</strain>
    </source>
</reference>
<evidence type="ECO:0000256" key="8">
    <source>
        <dbReference type="RuleBase" id="RU362101"/>
    </source>
</evidence>
<dbReference type="PANTHER" id="PTHR31611:SF0">
    <property type="entry name" value="HIGH-AFFINITY NICKEL TRANSPORT PROTEIN NIC1"/>
    <property type="match status" value="1"/>
</dbReference>
<keyword evidence="7 8" id="KW-0472">Membrane</keyword>
<dbReference type="GO" id="GO:0015099">
    <property type="term" value="F:nickel cation transmembrane transporter activity"/>
    <property type="evidence" value="ECO:0007669"/>
    <property type="project" value="UniProtKB-UniRule"/>
</dbReference>
<feature type="transmembrane region" description="Helical" evidence="8">
    <location>
        <begin position="49"/>
        <end position="66"/>
    </location>
</feature>
<feature type="transmembrane region" description="Helical" evidence="8">
    <location>
        <begin position="87"/>
        <end position="112"/>
    </location>
</feature>
<feature type="transmembrane region" description="Helical" evidence="8">
    <location>
        <begin position="260"/>
        <end position="282"/>
    </location>
</feature>
<evidence type="ECO:0000313" key="10">
    <source>
        <dbReference type="Proteomes" id="UP000316887"/>
    </source>
</evidence>
<keyword evidence="6 8" id="KW-1133">Transmembrane helix</keyword>
<sequence>MNLKKTRSVPIFRSKSSPNQKARLLLPALAIGNILIWGLAYFVFCHKPALLGMAALAYSLGLRHALDADHLAAIDNATRAAFSQNKSLPSLGLFFSLGHSTVVIIACCLIVIANKTVWHLFQHYSPILSLIGSFVSISFLLFMAIVNGLNWLKQKKGIPTHHHHSSPPLTRLVTPLILLVRQSWHMYPVGFLFGLGFDTATEVGILSLSAAEAVRGIAAWQILILPLLFTIAMAFVDTADGILVLGLYKQRLTDNCQKRDYSRIISLLSVSMAFVIAFIQIHEMAHEYFPQIIAMPEIFENFYSHLNIGLCFTAIMIFVWAYFILRGRPFSTQ</sequence>
<gene>
    <name evidence="9" type="ORF">FBY58_1390</name>
</gene>
<comment type="caution">
    <text evidence="9">The sequence shown here is derived from an EMBL/GenBank/DDBJ whole genome shotgun (WGS) entry which is preliminary data.</text>
</comment>
<evidence type="ECO:0000313" key="9">
    <source>
        <dbReference type="EMBL" id="TQL17785.1"/>
    </source>
</evidence>
<organism evidence="9 10">
    <name type="scientific">Zymomonas mobilis</name>
    <dbReference type="NCBI Taxonomy" id="542"/>
    <lineage>
        <taxon>Bacteria</taxon>
        <taxon>Pseudomonadati</taxon>
        <taxon>Pseudomonadota</taxon>
        <taxon>Alphaproteobacteria</taxon>
        <taxon>Sphingomonadales</taxon>
        <taxon>Zymomonadaceae</taxon>
        <taxon>Zymomonas</taxon>
    </lineage>
</organism>
<dbReference type="Pfam" id="PF03824">
    <property type="entry name" value="NicO"/>
    <property type="match status" value="1"/>
</dbReference>
<evidence type="ECO:0000256" key="5">
    <source>
        <dbReference type="ARBA" id="ARBA00022692"/>
    </source>
</evidence>
<keyword evidence="4" id="KW-0533">Nickel</keyword>
<protein>
    <recommendedName>
        <fullName evidence="8">Nickel/cobalt efflux system</fullName>
    </recommendedName>
</protein>
<feature type="transmembrane region" description="Helical" evidence="8">
    <location>
        <begin position="124"/>
        <end position="146"/>
    </location>
</feature>
<accession>A0A542W2H2</accession>
<evidence type="ECO:0000256" key="3">
    <source>
        <dbReference type="ARBA" id="ARBA00022448"/>
    </source>
</evidence>
<dbReference type="GO" id="GO:0005886">
    <property type="term" value="C:plasma membrane"/>
    <property type="evidence" value="ECO:0007669"/>
    <property type="project" value="UniProtKB-SubCell"/>
</dbReference>
<dbReference type="AlphaFoldDB" id="A0A542W2H2"/>
<feature type="transmembrane region" description="Helical" evidence="8">
    <location>
        <begin position="189"/>
        <end position="211"/>
    </location>
</feature>
<proteinExistence type="inferred from homology"/>
<evidence type="ECO:0000256" key="4">
    <source>
        <dbReference type="ARBA" id="ARBA00022596"/>
    </source>
</evidence>
<keyword evidence="5 8" id="KW-0812">Transmembrane</keyword>
<keyword evidence="3 8" id="KW-0813">Transport</keyword>
<evidence type="ECO:0000256" key="6">
    <source>
        <dbReference type="ARBA" id="ARBA00022989"/>
    </source>
</evidence>
<name>A0A542W2H2_ZYMMB</name>
<evidence type="ECO:0000256" key="2">
    <source>
        <dbReference type="ARBA" id="ARBA00010892"/>
    </source>
</evidence>
<comment type="similarity">
    <text evidence="2 8">Belongs to the NiCoT transporter (TC 2.A.52) family.</text>
</comment>
<evidence type="ECO:0000256" key="7">
    <source>
        <dbReference type="ARBA" id="ARBA00023136"/>
    </source>
</evidence>
<dbReference type="GO" id="GO:0012505">
    <property type="term" value="C:endomembrane system"/>
    <property type="evidence" value="ECO:0007669"/>
    <property type="project" value="UniProtKB-SubCell"/>
</dbReference>
<dbReference type="OrthoDB" id="9776706at2"/>
<dbReference type="InterPro" id="IPR011541">
    <property type="entry name" value="Ni/Co_transpt_high_affinity"/>
</dbReference>
<dbReference type="EMBL" id="VFOF01000001">
    <property type="protein sequence ID" value="TQL17785.1"/>
    <property type="molecule type" value="Genomic_DNA"/>
</dbReference>
<feature type="transmembrane region" description="Helical" evidence="8">
    <location>
        <begin position="21"/>
        <end position="43"/>
    </location>
</feature>
<dbReference type="PANTHER" id="PTHR31611">
    <property type="entry name" value="HIGH-AFFINITY NICKEL TRANSPORT PROTEIN NIC1"/>
    <property type="match status" value="1"/>
</dbReference>
<dbReference type="InterPro" id="IPR004688">
    <property type="entry name" value="Ni/Co_transpt"/>
</dbReference>
<dbReference type="Proteomes" id="UP000316887">
    <property type="component" value="Unassembled WGS sequence"/>
</dbReference>
<feature type="transmembrane region" description="Helical" evidence="8">
    <location>
        <begin position="217"/>
        <end position="248"/>
    </location>
</feature>
<evidence type="ECO:0000256" key="1">
    <source>
        <dbReference type="ARBA" id="ARBA00004127"/>
    </source>
</evidence>
<feature type="transmembrane region" description="Helical" evidence="8">
    <location>
        <begin position="302"/>
        <end position="325"/>
    </location>
</feature>